<organism evidence="1 2">
    <name type="scientific">Trifolium pratense</name>
    <name type="common">Red clover</name>
    <dbReference type="NCBI Taxonomy" id="57577"/>
    <lineage>
        <taxon>Eukaryota</taxon>
        <taxon>Viridiplantae</taxon>
        <taxon>Streptophyta</taxon>
        <taxon>Embryophyta</taxon>
        <taxon>Tracheophyta</taxon>
        <taxon>Spermatophyta</taxon>
        <taxon>Magnoliopsida</taxon>
        <taxon>eudicotyledons</taxon>
        <taxon>Gunneridae</taxon>
        <taxon>Pentapetalae</taxon>
        <taxon>rosids</taxon>
        <taxon>fabids</taxon>
        <taxon>Fabales</taxon>
        <taxon>Fabaceae</taxon>
        <taxon>Papilionoideae</taxon>
        <taxon>50 kb inversion clade</taxon>
        <taxon>NPAAA clade</taxon>
        <taxon>Hologalegina</taxon>
        <taxon>IRL clade</taxon>
        <taxon>Trifolieae</taxon>
        <taxon>Trifolium</taxon>
    </lineage>
</organism>
<keyword evidence="2" id="KW-1185">Reference proteome</keyword>
<dbReference type="Proteomes" id="UP001177021">
    <property type="component" value="Unassembled WGS sequence"/>
</dbReference>
<accession>A0ACB0K707</accession>
<comment type="caution">
    <text evidence="1">The sequence shown here is derived from an EMBL/GenBank/DDBJ whole genome shotgun (WGS) entry which is preliminary data.</text>
</comment>
<evidence type="ECO:0000313" key="2">
    <source>
        <dbReference type="Proteomes" id="UP001177021"/>
    </source>
</evidence>
<name>A0ACB0K707_TRIPR</name>
<sequence length="354" mass="41311">MSPTIKNSVDVDRISNLPDDLLCHILSFLPTKLSLTTTVLSKRWTPLCKLVTSLHFEEESVHDVKVFHGFCRFVDAVMLSTQLVKTIYIMCKFRTMPLPLSIFSFRTLVVLKLKRIKVVVDISVDLPSVKTLYLIHIYFKNKDNLNKLLNGCPILENLQTHIYYIEQDLGHVRLKTLSNFITADIVAFDVPFRTIFNVQILKLQMKSRLSEVDSYCKDFPVFRNLINLSLYFCYFRHWDDVAEVFQYCPKLQILDIFKLAIDQHFSINWKYPNSVPECISSHLRSCTINYEGWNDELQFTKYILQNAQLLEVMKVYTGQFAYRNPLYPGPNRRPLEELTSCPILSPKCKLLIDS</sequence>
<proteinExistence type="predicted"/>
<gene>
    <name evidence="1" type="ORF">MILVUS5_LOCUS20133</name>
</gene>
<evidence type="ECO:0000313" key="1">
    <source>
        <dbReference type="EMBL" id="CAJ2652685.1"/>
    </source>
</evidence>
<reference evidence="1" key="1">
    <citation type="submission" date="2023-10" db="EMBL/GenBank/DDBJ databases">
        <authorList>
            <person name="Rodriguez Cubillos JULIANA M."/>
            <person name="De Vega J."/>
        </authorList>
    </citation>
    <scope>NUCLEOTIDE SEQUENCE</scope>
</reference>
<protein>
    <submittedName>
        <fullName evidence="1">Uncharacterized protein</fullName>
    </submittedName>
</protein>
<dbReference type="EMBL" id="CASHSV030000206">
    <property type="protein sequence ID" value="CAJ2652685.1"/>
    <property type="molecule type" value="Genomic_DNA"/>
</dbReference>